<dbReference type="OrthoDB" id="122427at2"/>
<evidence type="ECO:0000313" key="1">
    <source>
        <dbReference type="EMBL" id="SOC48347.1"/>
    </source>
</evidence>
<keyword evidence="2" id="KW-1185">Reference proteome</keyword>
<protein>
    <submittedName>
        <fullName evidence="1">Uncharacterized protein</fullName>
    </submittedName>
</protein>
<dbReference type="Pfam" id="PF20345">
    <property type="entry name" value="DUF6640"/>
    <property type="match status" value="1"/>
</dbReference>
<organism evidence="1 2">
    <name type="scientific">Rhizobium subbaraonis</name>
    <dbReference type="NCBI Taxonomy" id="908946"/>
    <lineage>
        <taxon>Bacteria</taxon>
        <taxon>Pseudomonadati</taxon>
        <taxon>Pseudomonadota</taxon>
        <taxon>Alphaproteobacteria</taxon>
        <taxon>Hyphomicrobiales</taxon>
        <taxon>Rhizobiaceae</taxon>
        <taxon>Rhizobium/Agrobacterium group</taxon>
        <taxon>Rhizobium</taxon>
    </lineage>
</organism>
<proteinExistence type="predicted"/>
<reference evidence="1 2" key="1">
    <citation type="submission" date="2017-08" db="EMBL/GenBank/DDBJ databases">
        <authorList>
            <person name="de Groot N.N."/>
        </authorList>
    </citation>
    <scope>NUCLEOTIDE SEQUENCE [LARGE SCALE GENOMIC DNA]</scope>
    <source>
        <strain evidence="1 2">JC85</strain>
    </source>
</reference>
<gene>
    <name evidence="1" type="ORF">SAMN05892877_15212</name>
</gene>
<dbReference type="Proteomes" id="UP000219167">
    <property type="component" value="Unassembled WGS sequence"/>
</dbReference>
<dbReference type="InterPro" id="IPR046580">
    <property type="entry name" value="DUF6640"/>
</dbReference>
<dbReference type="RefSeq" id="WP_097143463.1">
    <property type="nucleotide sequence ID" value="NZ_OBQD01000052.1"/>
</dbReference>
<accession>A0A285V323</accession>
<evidence type="ECO:0000313" key="2">
    <source>
        <dbReference type="Proteomes" id="UP000219167"/>
    </source>
</evidence>
<name>A0A285V323_9HYPH</name>
<dbReference type="EMBL" id="OBQD01000052">
    <property type="protein sequence ID" value="SOC48347.1"/>
    <property type="molecule type" value="Genomic_DNA"/>
</dbReference>
<dbReference type="AlphaFoldDB" id="A0A285V323"/>
<sequence length="104" mass="11497">MEHRKVSKRILTAASLVTMISPWIAEVGRTHMRNPRWPPHSKQHDAQTIALRTLLGAASVYFVHRWTGDWLRNLAASGTLGAAFWIAQGANILFPGTAPVDPDS</sequence>